<sequence length="192" mass="20954">MRAFLQRPLLSGNRDNMVGQPTDLRQIAPCSRPLPGCGATVPQFSGIAARSVTGSLRTLDNFERRAPADQAAKFLPDMTEVLRGIEILDKLEDIALAVAFRVPPALAIVIDNNGLTVAAKFQVTGGTLRSGLPIQPEPGFLQHDGAVYGITKLIKFSLLCFWGRRVSHERHSFTNSMDCVSDRSGIYGEYLI</sequence>
<dbReference type="EMBL" id="JUFX02000104">
    <property type="protein sequence ID" value="KPH87746.1"/>
    <property type="molecule type" value="Genomic_DNA"/>
</dbReference>
<organism evidence="1 2">
    <name type="scientific">Komagataeibacter intermedius AF2</name>
    <dbReference type="NCBI Taxonomy" id="1458464"/>
    <lineage>
        <taxon>Bacteria</taxon>
        <taxon>Pseudomonadati</taxon>
        <taxon>Pseudomonadota</taxon>
        <taxon>Alphaproteobacteria</taxon>
        <taxon>Acetobacterales</taxon>
        <taxon>Acetobacteraceae</taxon>
        <taxon>Komagataeibacter</taxon>
    </lineage>
</organism>
<reference evidence="1 2" key="1">
    <citation type="submission" date="2015-07" db="EMBL/GenBank/DDBJ databases">
        <title>Draft Genome Sequence of Komagataeibacter intermedius Strain AF2, Isolated from Kombucha Tea.</title>
        <authorList>
            <person name="Santos R.A."/>
            <person name="Berretta A.A."/>
            <person name="Barud H.S."/>
            <person name="Ribeiro S.J."/>
            <person name="Gonzalez-Garcia L.N."/>
            <person name="Zucchi T.D."/>
            <person name="Goldman G.H."/>
            <person name="Riano-Pachon D.M."/>
        </authorList>
    </citation>
    <scope>NUCLEOTIDE SEQUENCE [LARGE SCALE GENOMIC DNA]</scope>
    <source>
        <strain evidence="1 2">AF2</strain>
    </source>
</reference>
<dbReference type="Proteomes" id="UP000031553">
    <property type="component" value="Unassembled WGS sequence"/>
</dbReference>
<dbReference type="AlphaFoldDB" id="A0A0N0MFL6"/>
<proteinExistence type="predicted"/>
<gene>
    <name evidence="1" type="ORF">GLUCOINTEAF2_0204074</name>
</gene>
<evidence type="ECO:0000313" key="2">
    <source>
        <dbReference type="Proteomes" id="UP000031553"/>
    </source>
</evidence>
<comment type="caution">
    <text evidence="1">The sequence shown here is derived from an EMBL/GenBank/DDBJ whole genome shotgun (WGS) entry which is preliminary data.</text>
</comment>
<evidence type="ECO:0000313" key="1">
    <source>
        <dbReference type="EMBL" id="KPH87746.1"/>
    </source>
</evidence>
<protein>
    <submittedName>
        <fullName evidence="1">Uncharacterized protein</fullName>
    </submittedName>
</protein>
<name>A0A0N0MFL6_9PROT</name>
<accession>A0A0N0MFL6</accession>